<dbReference type="PANTHER" id="PTHR31735">
    <property type="entry name" value="VACUOLAR MEMBRANE PROTEIN YPL162C"/>
    <property type="match status" value="1"/>
</dbReference>
<dbReference type="Pfam" id="PF12400">
    <property type="entry name" value="STIMATE"/>
    <property type="match status" value="1"/>
</dbReference>
<keyword evidence="1" id="KW-0812">Transmembrane</keyword>
<feature type="transmembrane region" description="Helical" evidence="1">
    <location>
        <begin position="50"/>
        <end position="70"/>
    </location>
</feature>
<keyword evidence="1" id="KW-0472">Membrane</keyword>
<evidence type="ECO:0000313" key="2">
    <source>
        <dbReference type="EMBL" id="CAD9673675.1"/>
    </source>
</evidence>
<protein>
    <submittedName>
        <fullName evidence="2">Uncharacterized protein</fullName>
    </submittedName>
</protein>
<dbReference type="EMBL" id="HBHJ01008439">
    <property type="protein sequence ID" value="CAD9673675.1"/>
    <property type="molecule type" value="Transcribed_RNA"/>
</dbReference>
<dbReference type="InterPro" id="IPR022127">
    <property type="entry name" value="STIMATE/YPL162C"/>
</dbReference>
<accession>A0A7S2RKF4</accession>
<keyword evidence="1" id="KW-1133">Transmembrane helix</keyword>
<feature type="transmembrane region" description="Helical" evidence="1">
    <location>
        <begin position="191"/>
        <end position="210"/>
    </location>
</feature>
<proteinExistence type="predicted"/>
<name>A0A7S2RKF4_9STRA</name>
<gene>
    <name evidence="2" type="ORF">RMAR1173_LOCUS5477</name>
</gene>
<organism evidence="2">
    <name type="scientific">Rhizochromulina marina</name>
    <dbReference type="NCBI Taxonomy" id="1034831"/>
    <lineage>
        <taxon>Eukaryota</taxon>
        <taxon>Sar</taxon>
        <taxon>Stramenopiles</taxon>
        <taxon>Ochrophyta</taxon>
        <taxon>Dictyochophyceae</taxon>
        <taxon>Rhizochromulinales</taxon>
        <taxon>Rhizochromulina</taxon>
    </lineage>
</organism>
<feature type="transmembrane region" description="Helical" evidence="1">
    <location>
        <begin position="147"/>
        <end position="171"/>
    </location>
</feature>
<feature type="transmembrane region" description="Helical" evidence="1">
    <location>
        <begin position="20"/>
        <end position="38"/>
    </location>
</feature>
<dbReference type="PANTHER" id="PTHR31735:SF1">
    <property type="entry name" value="VACUOLAR MEMBRANE PROTEIN YPL162C"/>
    <property type="match status" value="1"/>
</dbReference>
<feature type="transmembrane region" description="Helical" evidence="1">
    <location>
        <begin position="90"/>
        <end position="110"/>
    </location>
</feature>
<dbReference type="AlphaFoldDB" id="A0A7S2RKF4"/>
<reference evidence="2" key="1">
    <citation type="submission" date="2021-01" db="EMBL/GenBank/DDBJ databases">
        <authorList>
            <person name="Corre E."/>
            <person name="Pelletier E."/>
            <person name="Niang G."/>
            <person name="Scheremetjew M."/>
            <person name="Finn R."/>
            <person name="Kale V."/>
            <person name="Holt S."/>
            <person name="Cochrane G."/>
            <person name="Meng A."/>
            <person name="Brown T."/>
            <person name="Cohen L."/>
        </authorList>
    </citation>
    <scope>NUCLEOTIDE SEQUENCE</scope>
    <source>
        <strain evidence="2">CCMP1243</strain>
    </source>
</reference>
<evidence type="ECO:0000256" key="1">
    <source>
        <dbReference type="SAM" id="Phobius"/>
    </source>
</evidence>
<dbReference type="GO" id="GO:0016020">
    <property type="term" value="C:membrane"/>
    <property type="evidence" value="ECO:0007669"/>
    <property type="project" value="TreeGrafter"/>
</dbReference>
<sequence length="258" mass="28646">MSGRVLLSSSHDQCKLLGGFFAFCIQGLLLVAALMSLVYKRYIERPQRPWVVWALDVGKQLVGGFFVHIANIGTAEVLQGIAGDDADECAFYFLNFFIDCTIGVVIVYGIHEAICRTGVRLFGPESALSHIGHYGDPPVITVWGKQLGVYLSALLVNKLIVASFLYVTLGAVTKFGNWLFSPLQAHPNTELLVVMVLCPWILQTLQFWLFDFVLKAKPGDLDHEYRDLNSKEECSTPRLDEGHADADFDGKTLDFDAL</sequence>